<organism evidence="1 2">
    <name type="scientific">Candidatus Curtissbacteria bacterium RIFOXYA1_FULL_41_14</name>
    <dbReference type="NCBI Taxonomy" id="1797737"/>
    <lineage>
        <taxon>Bacteria</taxon>
        <taxon>Candidatus Curtissiibacteriota</taxon>
    </lineage>
</organism>
<dbReference type="CDD" id="cd02440">
    <property type="entry name" value="AdoMet_MTases"/>
    <property type="match status" value="1"/>
</dbReference>
<dbReference type="EMBL" id="MFCA01000015">
    <property type="protein sequence ID" value="OGE02383.1"/>
    <property type="molecule type" value="Genomic_DNA"/>
</dbReference>
<dbReference type="STRING" id="1797737.A2196_03765"/>
<name>A0A1F5HE01_9BACT</name>
<proteinExistence type="predicted"/>
<dbReference type="AlphaFoldDB" id="A0A1F5HE01"/>
<dbReference type="Proteomes" id="UP000176751">
    <property type="component" value="Unassembled WGS sequence"/>
</dbReference>
<gene>
    <name evidence="1" type="ORF">A2196_03765</name>
</gene>
<dbReference type="InterPro" id="IPR029063">
    <property type="entry name" value="SAM-dependent_MTases_sf"/>
</dbReference>
<evidence type="ECO:0000313" key="2">
    <source>
        <dbReference type="Proteomes" id="UP000176751"/>
    </source>
</evidence>
<reference evidence="1 2" key="1">
    <citation type="journal article" date="2016" name="Nat. Commun.">
        <title>Thousands of microbial genomes shed light on interconnected biogeochemical processes in an aquifer system.</title>
        <authorList>
            <person name="Anantharaman K."/>
            <person name="Brown C.T."/>
            <person name="Hug L.A."/>
            <person name="Sharon I."/>
            <person name="Castelle C.J."/>
            <person name="Probst A.J."/>
            <person name="Thomas B.C."/>
            <person name="Singh A."/>
            <person name="Wilkins M.J."/>
            <person name="Karaoz U."/>
            <person name="Brodie E.L."/>
            <person name="Williams K.H."/>
            <person name="Hubbard S.S."/>
            <person name="Banfield J.F."/>
        </authorList>
    </citation>
    <scope>NUCLEOTIDE SEQUENCE [LARGE SCALE GENOMIC DNA]</scope>
</reference>
<dbReference type="Pfam" id="PF13489">
    <property type="entry name" value="Methyltransf_23"/>
    <property type="match status" value="1"/>
</dbReference>
<evidence type="ECO:0008006" key="3">
    <source>
        <dbReference type="Google" id="ProtNLM"/>
    </source>
</evidence>
<protein>
    <recommendedName>
        <fullName evidence="3">Methyltransferase type 11 domain-containing protein</fullName>
    </recommendedName>
</protein>
<sequence>MKDNQKTEEIWQPDLHTEQKRRKLLVKLANGKILDIGYNEFPNDFLKETVGFDKQIVRRPKNYIKLIQGDCQKLSKYFSAQSFDTIIAGETIEHLENPSAFLREARIVLKDDGKLLISTPNPYNILTMFANIFYIRPGYASHINLFTFRTMIELCNYTGWKCVKVFDASGGINIWPKNRRFFLPFPKPFCYQYIYILKKSKLKQ</sequence>
<dbReference type="Gene3D" id="3.40.50.150">
    <property type="entry name" value="Vaccinia Virus protein VP39"/>
    <property type="match status" value="1"/>
</dbReference>
<evidence type="ECO:0000313" key="1">
    <source>
        <dbReference type="EMBL" id="OGE02383.1"/>
    </source>
</evidence>
<accession>A0A1F5HE01</accession>
<dbReference type="SUPFAM" id="SSF53335">
    <property type="entry name" value="S-adenosyl-L-methionine-dependent methyltransferases"/>
    <property type="match status" value="1"/>
</dbReference>
<comment type="caution">
    <text evidence="1">The sequence shown here is derived from an EMBL/GenBank/DDBJ whole genome shotgun (WGS) entry which is preliminary data.</text>
</comment>